<feature type="compositionally biased region" description="Low complexity" evidence="1">
    <location>
        <begin position="69"/>
        <end position="81"/>
    </location>
</feature>
<feature type="region of interest" description="Disordered" evidence="1">
    <location>
        <begin position="61"/>
        <end position="129"/>
    </location>
</feature>
<sequence length="129" mass="14561">MQTQTSGALRRRTEEELRNALPLGERPALKRSGDPEPMALFLKKALMFAVDKYPVNVGELSATELPRETATTPSSTRPSASQTDRGTSGWRQTPGRRSTLRRLTRLQLISERRSTGEISGRHNHYYDNH</sequence>
<evidence type="ECO:0000313" key="3">
    <source>
        <dbReference type="Proteomes" id="UP000314294"/>
    </source>
</evidence>
<proteinExistence type="predicted"/>
<organism evidence="2 3">
    <name type="scientific">Liparis tanakae</name>
    <name type="common">Tanaka's snailfish</name>
    <dbReference type="NCBI Taxonomy" id="230148"/>
    <lineage>
        <taxon>Eukaryota</taxon>
        <taxon>Metazoa</taxon>
        <taxon>Chordata</taxon>
        <taxon>Craniata</taxon>
        <taxon>Vertebrata</taxon>
        <taxon>Euteleostomi</taxon>
        <taxon>Actinopterygii</taxon>
        <taxon>Neopterygii</taxon>
        <taxon>Teleostei</taxon>
        <taxon>Neoteleostei</taxon>
        <taxon>Acanthomorphata</taxon>
        <taxon>Eupercaria</taxon>
        <taxon>Perciformes</taxon>
        <taxon>Cottioidei</taxon>
        <taxon>Cottales</taxon>
        <taxon>Liparidae</taxon>
        <taxon>Liparis</taxon>
    </lineage>
</organism>
<keyword evidence="3" id="KW-1185">Reference proteome</keyword>
<dbReference type="Proteomes" id="UP000314294">
    <property type="component" value="Unassembled WGS sequence"/>
</dbReference>
<name>A0A4Z2J9I8_9TELE</name>
<accession>A0A4Z2J9I8</accession>
<reference evidence="2 3" key="1">
    <citation type="submission" date="2019-03" db="EMBL/GenBank/DDBJ databases">
        <title>First draft genome of Liparis tanakae, snailfish: a comprehensive survey of snailfish specific genes.</title>
        <authorList>
            <person name="Kim W."/>
            <person name="Song I."/>
            <person name="Jeong J.-H."/>
            <person name="Kim D."/>
            <person name="Kim S."/>
            <person name="Ryu S."/>
            <person name="Song J.Y."/>
            <person name="Lee S.K."/>
        </authorList>
    </citation>
    <scope>NUCLEOTIDE SEQUENCE [LARGE SCALE GENOMIC DNA]</scope>
    <source>
        <tissue evidence="2">Muscle</tissue>
    </source>
</reference>
<dbReference type="EMBL" id="SRLO01000013">
    <property type="protein sequence ID" value="TNN86707.1"/>
    <property type="molecule type" value="Genomic_DNA"/>
</dbReference>
<protein>
    <submittedName>
        <fullName evidence="2">Uncharacterized protein</fullName>
    </submittedName>
</protein>
<dbReference type="AlphaFoldDB" id="A0A4Z2J9I8"/>
<comment type="caution">
    <text evidence="2">The sequence shown here is derived from an EMBL/GenBank/DDBJ whole genome shotgun (WGS) entry which is preliminary data.</text>
</comment>
<evidence type="ECO:0000313" key="2">
    <source>
        <dbReference type="EMBL" id="TNN86707.1"/>
    </source>
</evidence>
<evidence type="ECO:0000256" key="1">
    <source>
        <dbReference type="SAM" id="MobiDB-lite"/>
    </source>
</evidence>
<gene>
    <name evidence="2" type="ORF">EYF80_002890</name>
</gene>
<feature type="compositionally biased region" description="Polar residues" evidence="1">
    <location>
        <begin position="82"/>
        <end position="91"/>
    </location>
</feature>
<feature type="region of interest" description="Disordered" evidence="1">
    <location>
        <begin position="1"/>
        <end position="35"/>
    </location>
</feature>